<dbReference type="Proteomes" id="UP000235005">
    <property type="component" value="Unassembled WGS sequence"/>
</dbReference>
<evidence type="ECO:0000256" key="3">
    <source>
        <dbReference type="ARBA" id="ARBA00023163"/>
    </source>
</evidence>
<sequence>MQLQSYIRGGVLEFFESTAESLGADAGLLLSEADVAPEVVSIRGTFLPYASYMQLMGRAADVTNAPHFGLLMSRRGNAETLGTVGMIMTQADTVGDAWQTLSHFYRIHDTYGRVSIYRYLESAMISYGLPRNDQPGTRQVYDVAAGITSNIMRQFCGAEFRAEEIIFPYPQPQDTSVYSELPARRIGFDSGSGALETYIRPHYLEQPLQGRSDELRSVLGSYFSDQPNSQAQSTSAVVEDIVRRLLPTGDCNLPLVARTLAMNTRTVQARLEAEQSSFRQILERVRKEIATFHLRRGDMQLTQLAMVLGYSELSAFSRSFRTWYGVSPRKWAEQGNWTA</sequence>
<name>A0A2N5X369_9GAMM</name>
<dbReference type="RefSeq" id="WP_101517975.1">
    <property type="nucleotide sequence ID" value="NZ_PKUS01000010.1"/>
</dbReference>
<protein>
    <recommendedName>
        <fullName evidence="4">HTH araC/xylS-type domain-containing protein</fullName>
    </recommendedName>
</protein>
<dbReference type="Gene3D" id="1.10.10.60">
    <property type="entry name" value="Homeodomain-like"/>
    <property type="match status" value="1"/>
</dbReference>
<dbReference type="InterPro" id="IPR020449">
    <property type="entry name" value="Tscrpt_reg_AraC-type_HTH"/>
</dbReference>
<proteinExistence type="predicted"/>
<dbReference type="SMART" id="SM00342">
    <property type="entry name" value="HTH_ARAC"/>
    <property type="match status" value="1"/>
</dbReference>
<organism evidence="5 6">
    <name type="scientific">Pseudohalioglobus lutimaris</name>
    <dbReference type="NCBI Taxonomy" id="1737061"/>
    <lineage>
        <taxon>Bacteria</taxon>
        <taxon>Pseudomonadati</taxon>
        <taxon>Pseudomonadota</taxon>
        <taxon>Gammaproteobacteria</taxon>
        <taxon>Cellvibrionales</taxon>
        <taxon>Halieaceae</taxon>
        <taxon>Pseudohalioglobus</taxon>
    </lineage>
</organism>
<feature type="domain" description="HTH araC/xylS-type" evidence="4">
    <location>
        <begin position="235"/>
        <end position="334"/>
    </location>
</feature>
<evidence type="ECO:0000256" key="1">
    <source>
        <dbReference type="ARBA" id="ARBA00023015"/>
    </source>
</evidence>
<evidence type="ECO:0000259" key="4">
    <source>
        <dbReference type="PROSITE" id="PS01124"/>
    </source>
</evidence>
<dbReference type="Pfam" id="PF12833">
    <property type="entry name" value="HTH_18"/>
    <property type="match status" value="1"/>
</dbReference>
<dbReference type="PRINTS" id="PR00032">
    <property type="entry name" value="HTHARAC"/>
</dbReference>
<keyword evidence="6" id="KW-1185">Reference proteome</keyword>
<dbReference type="GO" id="GO:0005829">
    <property type="term" value="C:cytosol"/>
    <property type="evidence" value="ECO:0007669"/>
    <property type="project" value="TreeGrafter"/>
</dbReference>
<keyword evidence="1" id="KW-0805">Transcription regulation</keyword>
<gene>
    <name evidence="5" type="ORF">C0039_09980</name>
</gene>
<keyword evidence="2" id="KW-0238">DNA-binding</keyword>
<evidence type="ECO:0000256" key="2">
    <source>
        <dbReference type="ARBA" id="ARBA00023125"/>
    </source>
</evidence>
<dbReference type="OrthoDB" id="6816069at2"/>
<dbReference type="EMBL" id="PKUS01000010">
    <property type="protein sequence ID" value="PLW68941.1"/>
    <property type="molecule type" value="Genomic_DNA"/>
</dbReference>
<dbReference type="PANTHER" id="PTHR47894:SF4">
    <property type="entry name" value="HTH-TYPE TRANSCRIPTIONAL REGULATOR GADX"/>
    <property type="match status" value="1"/>
</dbReference>
<dbReference type="GO" id="GO:0003700">
    <property type="term" value="F:DNA-binding transcription factor activity"/>
    <property type="evidence" value="ECO:0007669"/>
    <property type="project" value="InterPro"/>
</dbReference>
<dbReference type="InterPro" id="IPR018060">
    <property type="entry name" value="HTH_AraC"/>
</dbReference>
<dbReference type="SUPFAM" id="SSF46689">
    <property type="entry name" value="Homeodomain-like"/>
    <property type="match status" value="1"/>
</dbReference>
<accession>A0A2N5X369</accession>
<dbReference type="InterPro" id="IPR009057">
    <property type="entry name" value="Homeodomain-like_sf"/>
</dbReference>
<dbReference type="InterPro" id="IPR032687">
    <property type="entry name" value="AraC-type_N"/>
</dbReference>
<evidence type="ECO:0000313" key="5">
    <source>
        <dbReference type="EMBL" id="PLW68941.1"/>
    </source>
</evidence>
<keyword evidence="3" id="KW-0804">Transcription</keyword>
<dbReference type="GO" id="GO:0000976">
    <property type="term" value="F:transcription cis-regulatory region binding"/>
    <property type="evidence" value="ECO:0007669"/>
    <property type="project" value="TreeGrafter"/>
</dbReference>
<evidence type="ECO:0000313" key="6">
    <source>
        <dbReference type="Proteomes" id="UP000235005"/>
    </source>
</evidence>
<dbReference type="Pfam" id="PF12625">
    <property type="entry name" value="Arabinose_bd"/>
    <property type="match status" value="1"/>
</dbReference>
<dbReference type="PROSITE" id="PS01124">
    <property type="entry name" value="HTH_ARAC_FAMILY_2"/>
    <property type="match status" value="1"/>
</dbReference>
<dbReference type="AlphaFoldDB" id="A0A2N5X369"/>
<comment type="caution">
    <text evidence="5">The sequence shown here is derived from an EMBL/GenBank/DDBJ whole genome shotgun (WGS) entry which is preliminary data.</text>
</comment>
<reference evidence="5 6" key="1">
    <citation type="submission" date="2018-01" db="EMBL/GenBank/DDBJ databases">
        <title>The draft genome sequence of Halioglobus lutimaris HF004.</title>
        <authorList>
            <person name="Du Z.-J."/>
            <person name="Shi M.-J."/>
        </authorList>
    </citation>
    <scope>NUCLEOTIDE SEQUENCE [LARGE SCALE GENOMIC DNA]</scope>
    <source>
        <strain evidence="5 6">HF004</strain>
    </source>
</reference>
<dbReference type="PANTHER" id="PTHR47894">
    <property type="entry name" value="HTH-TYPE TRANSCRIPTIONAL REGULATOR GADX"/>
    <property type="match status" value="1"/>
</dbReference>